<gene>
    <name evidence="1" type="ORF">SAY86_027919</name>
</gene>
<proteinExistence type="predicted"/>
<accession>A0AAN7MF15</accession>
<evidence type="ECO:0000313" key="1">
    <source>
        <dbReference type="EMBL" id="KAK4795593.1"/>
    </source>
</evidence>
<comment type="caution">
    <text evidence="1">The sequence shown here is derived from an EMBL/GenBank/DDBJ whole genome shotgun (WGS) entry which is preliminary data.</text>
</comment>
<dbReference type="AlphaFoldDB" id="A0AAN7MF15"/>
<dbReference type="EMBL" id="JAXQNO010000006">
    <property type="protein sequence ID" value="KAK4795593.1"/>
    <property type="molecule type" value="Genomic_DNA"/>
</dbReference>
<evidence type="ECO:0000313" key="2">
    <source>
        <dbReference type="Proteomes" id="UP001346149"/>
    </source>
</evidence>
<protein>
    <submittedName>
        <fullName evidence="1">Uncharacterized protein</fullName>
    </submittedName>
</protein>
<reference evidence="1 2" key="1">
    <citation type="journal article" date="2023" name="Hortic Res">
        <title>Pangenome of water caltrop reveals structural variations and asymmetric subgenome divergence after allopolyploidization.</title>
        <authorList>
            <person name="Zhang X."/>
            <person name="Chen Y."/>
            <person name="Wang L."/>
            <person name="Yuan Y."/>
            <person name="Fang M."/>
            <person name="Shi L."/>
            <person name="Lu R."/>
            <person name="Comes H.P."/>
            <person name="Ma Y."/>
            <person name="Chen Y."/>
            <person name="Huang G."/>
            <person name="Zhou Y."/>
            <person name="Zheng Z."/>
            <person name="Qiu Y."/>
        </authorList>
    </citation>
    <scope>NUCLEOTIDE SEQUENCE [LARGE SCALE GENOMIC DNA]</scope>
    <source>
        <strain evidence="1">F231</strain>
    </source>
</reference>
<keyword evidence="2" id="KW-1185">Reference proteome</keyword>
<name>A0AAN7MF15_TRANT</name>
<dbReference type="Proteomes" id="UP001346149">
    <property type="component" value="Unassembled WGS sequence"/>
</dbReference>
<organism evidence="1 2">
    <name type="scientific">Trapa natans</name>
    <name type="common">Water chestnut</name>
    <dbReference type="NCBI Taxonomy" id="22666"/>
    <lineage>
        <taxon>Eukaryota</taxon>
        <taxon>Viridiplantae</taxon>
        <taxon>Streptophyta</taxon>
        <taxon>Embryophyta</taxon>
        <taxon>Tracheophyta</taxon>
        <taxon>Spermatophyta</taxon>
        <taxon>Magnoliopsida</taxon>
        <taxon>eudicotyledons</taxon>
        <taxon>Gunneridae</taxon>
        <taxon>Pentapetalae</taxon>
        <taxon>rosids</taxon>
        <taxon>malvids</taxon>
        <taxon>Myrtales</taxon>
        <taxon>Lythraceae</taxon>
        <taxon>Trapa</taxon>
    </lineage>
</organism>
<sequence>MPFMVLTLCYTDEIGSTTSCSFPFMLIKKPSEVSIAIGSSNHLANRHRTVHQILGCGLARGIYVYFMLRTPTDVILWGRKNVKLGILLVTFAAWVVFKGSG</sequence>